<dbReference type="InterPro" id="IPR014710">
    <property type="entry name" value="RmlC-like_jellyroll"/>
</dbReference>
<evidence type="ECO:0000313" key="2">
    <source>
        <dbReference type="Proteomes" id="UP001605036"/>
    </source>
</evidence>
<organism evidence="1 2">
    <name type="scientific">Riccia fluitans</name>
    <dbReference type="NCBI Taxonomy" id="41844"/>
    <lineage>
        <taxon>Eukaryota</taxon>
        <taxon>Viridiplantae</taxon>
        <taxon>Streptophyta</taxon>
        <taxon>Embryophyta</taxon>
        <taxon>Marchantiophyta</taxon>
        <taxon>Marchantiopsida</taxon>
        <taxon>Marchantiidae</taxon>
        <taxon>Marchantiales</taxon>
        <taxon>Ricciaceae</taxon>
        <taxon>Riccia</taxon>
    </lineage>
</organism>
<keyword evidence="2" id="KW-1185">Reference proteome</keyword>
<protein>
    <recommendedName>
        <fullName evidence="3">Cupin domain-containing protein</fullName>
    </recommendedName>
</protein>
<sequence length="249" mass="27356">MARFPDAYLLAKVFKSYGTKVLCHSSDSFRATALPCASSSTSDFQPAFACQRFSSSARFMIRALTDMSYYMQVLVAALLVQVIGRCSGMSPALAPAPAGDGKPEPSNFPYTQLWVDETGETHVQECQMTGFSLQNYSAYQQFVRDDFGGNATKFVFTELSVNLSQPLHSTPAVQFVITLAGSWYIKTTDGTYRAFQPGEVLFQDNTKNSPAAKVPQHYSGQAGDVPCQQFVLQINRQPEKFKSGNLASQ</sequence>
<evidence type="ECO:0008006" key="3">
    <source>
        <dbReference type="Google" id="ProtNLM"/>
    </source>
</evidence>
<comment type="caution">
    <text evidence="1">The sequence shown here is derived from an EMBL/GenBank/DDBJ whole genome shotgun (WGS) entry which is preliminary data.</text>
</comment>
<dbReference type="Proteomes" id="UP001605036">
    <property type="component" value="Unassembled WGS sequence"/>
</dbReference>
<dbReference type="EMBL" id="JBHFFA010000003">
    <property type="protein sequence ID" value="KAL2634763.1"/>
    <property type="molecule type" value="Genomic_DNA"/>
</dbReference>
<evidence type="ECO:0000313" key="1">
    <source>
        <dbReference type="EMBL" id="KAL2634763.1"/>
    </source>
</evidence>
<gene>
    <name evidence="1" type="ORF">R1flu_006242</name>
</gene>
<dbReference type="Gene3D" id="2.60.120.10">
    <property type="entry name" value="Jelly Rolls"/>
    <property type="match status" value="1"/>
</dbReference>
<accession>A0ABD1YW71</accession>
<reference evidence="1 2" key="1">
    <citation type="submission" date="2024-09" db="EMBL/GenBank/DDBJ databases">
        <title>Chromosome-scale assembly of Riccia fluitans.</title>
        <authorList>
            <person name="Paukszto L."/>
            <person name="Sawicki J."/>
            <person name="Karawczyk K."/>
            <person name="Piernik-Szablinska J."/>
            <person name="Szczecinska M."/>
            <person name="Mazdziarz M."/>
        </authorList>
    </citation>
    <scope>NUCLEOTIDE SEQUENCE [LARGE SCALE GENOMIC DNA]</scope>
    <source>
        <strain evidence="1">Rf_01</strain>
        <tissue evidence="1">Aerial parts of the thallus</tissue>
    </source>
</reference>
<proteinExistence type="predicted"/>
<name>A0ABD1YW71_9MARC</name>
<dbReference type="AlphaFoldDB" id="A0ABD1YW71"/>